<name>A0A0L0S9P2_ALLM3</name>
<accession>A0A0L0S9P2</accession>
<dbReference type="SUPFAM" id="SSF48371">
    <property type="entry name" value="ARM repeat"/>
    <property type="match status" value="1"/>
</dbReference>
<evidence type="ECO:0000313" key="3">
    <source>
        <dbReference type="Proteomes" id="UP000054350"/>
    </source>
</evidence>
<dbReference type="EMBL" id="GG745334">
    <property type="protein sequence ID" value="KNE59318.1"/>
    <property type="molecule type" value="Genomic_DNA"/>
</dbReference>
<evidence type="ECO:0000313" key="2">
    <source>
        <dbReference type="EMBL" id="KNE59318.1"/>
    </source>
</evidence>
<evidence type="ECO:0000256" key="1">
    <source>
        <dbReference type="SAM" id="MobiDB-lite"/>
    </source>
</evidence>
<dbReference type="VEuPathDB" id="FungiDB:AMAG_03619"/>
<gene>
    <name evidence="2" type="ORF">AMAG_03619</name>
</gene>
<reference evidence="2 3" key="1">
    <citation type="submission" date="2009-11" db="EMBL/GenBank/DDBJ databases">
        <title>Annotation of Allomyces macrogynus ATCC 38327.</title>
        <authorList>
            <consortium name="The Broad Institute Genome Sequencing Platform"/>
            <person name="Russ C."/>
            <person name="Cuomo C."/>
            <person name="Burger G."/>
            <person name="Gray M.W."/>
            <person name="Holland P.W.H."/>
            <person name="King N."/>
            <person name="Lang F.B.F."/>
            <person name="Roger A.J."/>
            <person name="Ruiz-Trillo I."/>
            <person name="Young S.K."/>
            <person name="Zeng Q."/>
            <person name="Gargeya S."/>
            <person name="Fitzgerald M."/>
            <person name="Haas B."/>
            <person name="Abouelleil A."/>
            <person name="Alvarado L."/>
            <person name="Arachchi H.M."/>
            <person name="Berlin A."/>
            <person name="Chapman S.B."/>
            <person name="Gearin G."/>
            <person name="Goldberg J."/>
            <person name="Griggs A."/>
            <person name="Gujja S."/>
            <person name="Hansen M."/>
            <person name="Heiman D."/>
            <person name="Howarth C."/>
            <person name="Larimer J."/>
            <person name="Lui A."/>
            <person name="MacDonald P.J.P."/>
            <person name="McCowen C."/>
            <person name="Montmayeur A."/>
            <person name="Murphy C."/>
            <person name="Neiman D."/>
            <person name="Pearson M."/>
            <person name="Priest M."/>
            <person name="Roberts A."/>
            <person name="Saif S."/>
            <person name="Shea T."/>
            <person name="Sisk P."/>
            <person name="Stolte C."/>
            <person name="Sykes S."/>
            <person name="Wortman J."/>
            <person name="Nusbaum C."/>
            <person name="Birren B."/>
        </authorList>
    </citation>
    <scope>NUCLEOTIDE SEQUENCE [LARGE SCALE GENOMIC DNA]</scope>
    <source>
        <strain evidence="2 3">ATCC 38327</strain>
    </source>
</reference>
<sequence length="501" mass="54429">MDLSATKSANHVADSRDSEGDPARTRKRGPDRDGDGEDHLDNEGPPRSRAYTAAYAWAADLDDLVQALPVCSYAIPEDSFHDRLYSVIADYAREHATEIVTILAAPCTVRAVEACLLPVVSRLLDLEEASMPAHDVPGTKKSGEESGPHQSIIDGRLALADLDGVRDQYRNMVESVVDQVLGHLADNDILAINGNLLLGVVEAIRDDPVTTLADPHDFVTSQILFDCLVHPHAQVCRTASMVVARLALDGYCSQADVTDLVSCLLSSNHLDDALAAAELVCVLVELGLVLTNDDWAVLRAHMTTPHHLVRRKLLGIFSPLQRQPLVDASTVAQYARDVTEKLLEDGFAADAIALIPFQPSARAMVATAERILAEEPGATTRIHGTILRFLGTQPFHIDDVDGLLLRSWILDAWEADAASTADPSDADHYVPLWPLEEMVCTLDPASATIPAILDRVIALCAHDLAEVRADERRLLNVLAWLAARSLHGGTSVERRTKQAQQ</sequence>
<keyword evidence="3" id="KW-1185">Reference proteome</keyword>
<dbReference type="InterPro" id="IPR016024">
    <property type="entry name" value="ARM-type_fold"/>
</dbReference>
<dbReference type="AlphaFoldDB" id="A0A0L0S9P2"/>
<dbReference type="OrthoDB" id="5580718at2759"/>
<proteinExistence type="predicted"/>
<reference evidence="3" key="2">
    <citation type="submission" date="2009-11" db="EMBL/GenBank/DDBJ databases">
        <title>The Genome Sequence of Allomyces macrogynus strain ATCC 38327.</title>
        <authorList>
            <consortium name="The Broad Institute Genome Sequencing Platform"/>
            <person name="Russ C."/>
            <person name="Cuomo C."/>
            <person name="Shea T."/>
            <person name="Young S.K."/>
            <person name="Zeng Q."/>
            <person name="Koehrsen M."/>
            <person name="Haas B."/>
            <person name="Borodovsky M."/>
            <person name="Guigo R."/>
            <person name="Alvarado L."/>
            <person name="Berlin A."/>
            <person name="Borenstein D."/>
            <person name="Chen Z."/>
            <person name="Engels R."/>
            <person name="Freedman E."/>
            <person name="Gellesch M."/>
            <person name="Goldberg J."/>
            <person name="Griggs A."/>
            <person name="Gujja S."/>
            <person name="Heiman D."/>
            <person name="Hepburn T."/>
            <person name="Howarth C."/>
            <person name="Jen D."/>
            <person name="Larson L."/>
            <person name="Lewis B."/>
            <person name="Mehta T."/>
            <person name="Park D."/>
            <person name="Pearson M."/>
            <person name="Roberts A."/>
            <person name="Saif S."/>
            <person name="Shenoy N."/>
            <person name="Sisk P."/>
            <person name="Stolte C."/>
            <person name="Sykes S."/>
            <person name="Walk T."/>
            <person name="White J."/>
            <person name="Yandava C."/>
            <person name="Burger G."/>
            <person name="Gray M.W."/>
            <person name="Holland P.W.H."/>
            <person name="King N."/>
            <person name="Lang F.B.F."/>
            <person name="Roger A.J."/>
            <person name="Ruiz-Trillo I."/>
            <person name="Lander E."/>
            <person name="Nusbaum C."/>
        </authorList>
    </citation>
    <scope>NUCLEOTIDE SEQUENCE [LARGE SCALE GENOMIC DNA]</scope>
    <source>
        <strain evidence="3">ATCC 38327</strain>
    </source>
</reference>
<feature type="compositionally biased region" description="Basic and acidic residues" evidence="1">
    <location>
        <begin position="13"/>
        <end position="46"/>
    </location>
</feature>
<feature type="region of interest" description="Disordered" evidence="1">
    <location>
        <begin position="1"/>
        <end position="47"/>
    </location>
</feature>
<protein>
    <submittedName>
        <fullName evidence="2">Uncharacterized protein</fullName>
    </submittedName>
</protein>
<dbReference type="Proteomes" id="UP000054350">
    <property type="component" value="Unassembled WGS sequence"/>
</dbReference>
<organism evidence="2 3">
    <name type="scientific">Allomyces macrogynus (strain ATCC 38327)</name>
    <name type="common">Allomyces javanicus var. macrogynus</name>
    <dbReference type="NCBI Taxonomy" id="578462"/>
    <lineage>
        <taxon>Eukaryota</taxon>
        <taxon>Fungi</taxon>
        <taxon>Fungi incertae sedis</taxon>
        <taxon>Blastocladiomycota</taxon>
        <taxon>Blastocladiomycetes</taxon>
        <taxon>Blastocladiales</taxon>
        <taxon>Blastocladiaceae</taxon>
        <taxon>Allomyces</taxon>
    </lineage>
</organism>